<dbReference type="EMBL" id="AE015928">
    <property type="protein sequence ID" value="AAO79861.1"/>
    <property type="molecule type" value="Genomic_DNA"/>
</dbReference>
<organism evidence="1 2">
    <name type="scientific">Bacteroides thetaiotaomicron (strain ATCC 29148 / DSM 2079 / JCM 5827 / CCUG 10774 / NCTC 10582 / VPI-5482 / E50)</name>
    <dbReference type="NCBI Taxonomy" id="226186"/>
    <lineage>
        <taxon>Bacteria</taxon>
        <taxon>Pseudomonadati</taxon>
        <taxon>Bacteroidota</taxon>
        <taxon>Bacteroidia</taxon>
        <taxon>Bacteroidales</taxon>
        <taxon>Bacteroidaceae</taxon>
        <taxon>Bacteroides</taxon>
    </lineage>
</organism>
<dbReference type="HOGENOM" id="CLU_1197878_0_0_10"/>
<evidence type="ECO:0000313" key="2">
    <source>
        <dbReference type="Proteomes" id="UP000001414"/>
    </source>
</evidence>
<dbReference type="PATRIC" id="fig|226186.12.peg.4832"/>
<dbReference type="PaxDb" id="226186-BT_4756"/>
<dbReference type="eggNOG" id="ENOG50337W0">
    <property type="taxonomic scope" value="Bacteria"/>
</dbReference>
<dbReference type="RefSeq" id="WP_011109413.1">
    <property type="nucleotide sequence ID" value="NC_004663.1"/>
</dbReference>
<gene>
    <name evidence="1" type="ordered locus">BT_4756</name>
</gene>
<dbReference type="Proteomes" id="UP000001414">
    <property type="component" value="Chromosome"/>
</dbReference>
<protein>
    <submittedName>
        <fullName evidence="1">Uncharacterized protein</fullName>
    </submittedName>
</protein>
<keyword evidence="2" id="KW-1185">Reference proteome</keyword>
<reference evidence="1 2" key="1">
    <citation type="journal article" date="2003" name="Science">
        <title>A genomic view of the human-Bacteroides thetaiotaomicron symbiosis.</title>
        <authorList>
            <person name="Xu J."/>
            <person name="Bjursell M.K."/>
            <person name="Himrod J."/>
            <person name="Deng S."/>
            <person name="Carmichael L.K."/>
            <person name="Chiang H.C."/>
            <person name="Hooper L.V."/>
            <person name="Gordon J.I."/>
        </authorList>
    </citation>
    <scope>NUCLEOTIDE SEQUENCE [LARGE SCALE GENOMIC DNA]</scope>
    <source>
        <strain evidence="2">ATCC 29148 / DSM 2079 / JCM 5827 / CCUG 10774 / NCTC 10582 / VPI-5482 / E50</strain>
    </source>
</reference>
<evidence type="ECO:0000313" key="1">
    <source>
        <dbReference type="EMBL" id="AAO79861.1"/>
    </source>
</evidence>
<dbReference type="STRING" id="226186.BT_4756"/>
<dbReference type="GeneID" id="60925930"/>
<dbReference type="AlphaFoldDB" id="Q89YH6"/>
<dbReference type="OrthoDB" id="1440041at2"/>
<dbReference type="InParanoid" id="Q89YH6"/>
<dbReference type="EnsemblBacteria" id="AAO79861">
    <property type="protein sequence ID" value="AAO79861"/>
    <property type="gene ID" value="BT_4756"/>
</dbReference>
<reference evidence="1 2" key="2">
    <citation type="journal article" date="2009" name="Proc. Natl. Acad. Sci. U.S.A.">
        <title>Characterizing a model human gut microbiota composed of members of its two dominant bacterial phyla.</title>
        <authorList>
            <person name="Mahowald M.A."/>
            <person name="Rey F.E."/>
            <person name="Seedorf H."/>
            <person name="Turnbaugh P.J."/>
            <person name="Fulton R.S."/>
            <person name="Wollam A."/>
            <person name="Shah N."/>
            <person name="Wang C."/>
            <person name="Magrini V."/>
            <person name="Wilson R.K."/>
            <person name="Cantarel B.L."/>
            <person name="Coutinho P.M."/>
            <person name="Henrissat B."/>
            <person name="Crock L.W."/>
            <person name="Russell A."/>
            <person name="Verberkmoes N.C."/>
            <person name="Hettich R.L."/>
            <person name="Gordon J.I."/>
        </authorList>
    </citation>
    <scope>NUCLEOTIDE SEQUENCE [LARGE SCALE GENOMIC DNA]</scope>
    <source>
        <strain evidence="2">ATCC 29148 / DSM 2079 / JCM 5827 / CCUG 10774 / NCTC 10582 / VPI-5482 / E50</strain>
    </source>
</reference>
<dbReference type="KEGG" id="bth:BT_4756"/>
<proteinExistence type="predicted"/>
<accession>Q89YH6</accession>
<sequence length="231" mass="27345">MIQKHLILVDEQSQSAVLQNIKATLKNDGIELVFKEFNPINYQRRENGEILFDAESFKTDLLGLPYFRQLDSIVCDYNLIAGVIDGFQIIKIIKSMNPNYKKQVILYSAQIENVIEDIIKTDDFEKQKENLKSLIDCNIDFRKRDNDYEQELVKHVKKEKEFNFEDELIKWFFLRRDDTFNYLFPKYAGKRFEEIATWLQSKTPDSIEFKKDLVEQVISYLSSINGLEETN</sequence>
<name>Q89YH6_BACTN</name>